<feature type="domain" description="Glycosyl transferase family 1" evidence="1">
    <location>
        <begin position="161"/>
        <end position="320"/>
    </location>
</feature>
<evidence type="ECO:0000259" key="2">
    <source>
        <dbReference type="Pfam" id="PF13439"/>
    </source>
</evidence>
<gene>
    <name evidence="3" type="ORF">KCG44_12350</name>
</gene>
<reference evidence="3 4" key="1">
    <citation type="submission" date="2021-04" db="EMBL/GenBank/DDBJ databases">
        <authorList>
            <person name="Pira H."/>
            <person name="Risdian C."/>
            <person name="Wink J."/>
        </authorList>
    </citation>
    <scope>NUCLEOTIDE SEQUENCE [LARGE SCALE GENOMIC DNA]</scope>
    <source>
        <strain evidence="3 4">WHA3</strain>
    </source>
</reference>
<evidence type="ECO:0000259" key="1">
    <source>
        <dbReference type="Pfam" id="PF00534"/>
    </source>
</evidence>
<feature type="domain" description="Glycosyltransferase subfamily 4-like N-terminal" evidence="2">
    <location>
        <begin position="5"/>
        <end position="158"/>
    </location>
</feature>
<dbReference type="Pfam" id="PF00534">
    <property type="entry name" value="Glycos_transf_1"/>
    <property type="match status" value="1"/>
</dbReference>
<evidence type="ECO:0000313" key="4">
    <source>
        <dbReference type="Proteomes" id="UP000722336"/>
    </source>
</evidence>
<accession>A0ABS6SGR2</accession>
<comment type="caution">
    <text evidence="3">The sequence shown here is derived from an EMBL/GenBank/DDBJ whole genome shotgun (WGS) entry which is preliminary data.</text>
</comment>
<dbReference type="InterPro" id="IPR001296">
    <property type="entry name" value="Glyco_trans_1"/>
</dbReference>
<sequence>MCTVLANQFADMGYAVRVIVMDSEIGPMRTDLSSKVTVMSLGVKRARYAIPSLYRFLCRDAADQILVFNHQILAILIPLRRLLRRKPRFILRNISTLSQQFSAEKSVWHGAVVHAFARGAIPKADHVIAQSHGMASDLIKNYAVDPEKISIIHNAVAPQIWQRREEFQEKEEGFRISFVGRLEPVKDVSLLLDAFADVKAKLPTASLSIYGDGSERSALAKKAKALDLEDAVKFFGQVTDVVGCYIAADVTALTSIYEGFPNCLIESIAFGTPIVSVDCKSGPEEIIENGQNGYLVRSRRPRDIAEALLKAAESDWDRKSIRVSASRFSPEQVAKAYEAAIFS</sequence>
<dbReference type="CDD" id="cd03811">
    <property type="entry name" value="GT4_GT28_WabH-like"/>
    <property type="match status" value="1"/>
</dbReference>
<dbReference type="Pfam" id="PF13439">
    <property type="entry name" value="Glyco_transf_4"/>
    <property type="match status" value="1"/>
</dbReference>
<name>A0ABS6SGR2_9SPHN</name>
<proteinExistence type="predicted"/>
<dbReference type="Proteomes" id="UP000722336">
    <property type="component" value="Unassembled WGS sequence"/>
</dbReference>
<evidence type="ECO:0000313" key="3">
    <source>
        <dbReference type="EMBL" id="MBV7257575.1"/>
    </source>
</evidence>
<dbReference type="PANTHER" id="PTHR12526">
    <property type="entry name" value="GLYCOSYLTRANSFERASE"/>
    <property type="match status" value="1"/>
</dbReference>
<dbReference type="InterPro" id="IPR028098">
    <property type="entry name" value="Glyco_trans_4-like_N"/>
</dbReference>
<protein>
    <submittedName>
        <fullName evidence="3">Glycosyltransferase</fullName>
    </submittedName>
</protein>
<organism evidence="3 4">
    <name type="scientific">Pacificimonas pallii</name>
    <dbReference type="NCBI Taxonomy" id="2827236"/>
    <lineage>
        <taxon>Bacteria</taxon>
        <taxon>Pseudomonadati</taxon>
        <taxon>Pseudomonadota</taxon>
        <taxon>Alphaproteobacteria</taxon>
        <taxon>Sphingomonadales</taxon>
        <taxon>Sphingosinicellaceae</taxon>
        <taxon>Pacificimonas</taxon>
    </lineage>
</organism>
<dbReference type="EMBL" id="JAGSPA010000004">
    <property type="protein sequence ID" value="MBV7257575.1"/>
    <property type="molecule type" value="Genomic_DNA"/>
</dbReference>
<keyword evidence="4" id="KW-1185">Reference proteome</keyword>